<evidence type="ECO:0000256" key="6">
    <source>
        <dbReference type="ARBA" id="ARBA00023136"/>
    </source>
</evidence>
<evidence type="ECO:0000256" key="5">
    <source>
        <dbReference type="ARBA" id="ARBA00022989"/>
    </source>
</evidence>
<feature type="transmembrane region" description="Helical" evidence="7">
    <location>
        <begin position="196"/>
        <end position="214"/>
    </location>
</feature>
<dbReference type="InterPro" id="IPR020846">
    <property type="entry name" value="MFS_dom"/>
</dbReference>
<protein>
    <submittedName>
        <fullName evidence="9">MFS transporter DHA2 family multidrug resistance protein B</fullName>
    </submittedName>
</protein>
<dbReference type="GO" id="GO:0022857">
    <property type="term" value="F:transmembrane transporter activity"/>
    <property type="evidence" value="ECO:0007669"/>
    <property type="project" value="InterPro"/>
</dbReference>
<keyword evidence="5 7" id="KW-1133">Transmembrane helix</keyword>
<evidence type="ECO:0000313" key="9">
    <source>
        <dbReference type="EMBL" id="STX79581.1"/>
    </source>
</evidence>
<dbReference type="PRINTS" id="PR01036">
    <property type="entry name" value="TCRTETB"/>
</dbReference>
<keyword evidence="4 7" id="KW-0812">Transmembrane</keyword>
<proteinExistence type="predicted"/>
<feature type="transmembrane region" description="Helical" evidence="7">
    <location>
        <begin position="349"/>
        <end position="367"/>
    </location>
</feature>
<dbReference type="Gene3D" id="1.20.1720.10">
    <property type="entry name" value="Multidrug resistance protein D"/>
    <property type="match status" value="1"/>
</dbReference>
<comment type="subcellular location">
    <subcellularLocation>
        <location evidence="1">Cell membrane</location>
        <topology evidence="1">Multi-pass membrane protein</topology>
    </subcellularLocation>
</comment>
<feature type="transmembrane region" description="Helical" evidence="7">
    <location>
        <begin position="131"/>
        <end position="152"/>
    </location>
</feature>
<evidence type="ECO:0000256" key="1">
    <source>
        <dbReference type="ARBA" id="ARBA00004651"/>
    </source>
</evidence>
<feature type="transmembrane region" description="Helical" evidence="7">
    <location>
        <begin position="97"/>
        <end position="119"/>
    </location>
</feature>
<dbReference type="InterPro" id="IPR036259">
    <property type="entry name" value="MFS_trans_sf"/>
</dbReference>
<feature type="transmembrane region" description="Helical" evidence="7">
    <location>
        <begin position="220"/>
        <end position="238"/>
    </location>
</feature>
<dbReference type="RefSeq" id="WP_027219480.1">
    <property type="nucleotide sequence ID" value="NZ_CAXYJC010000001.1"/>
</dbReference>
<dbReference type="GO" id="GO:0005886">
    <property type="term" value="C:plasma membrane"/>
    <property type="evidence" value="ECO:0007669"/>
    <property type="project" value="UniProtKB-SubCell"/>
</dbReference>
<dbReference type="PANTHER" id="PTHR42718">
    <property type="entry name" value="MAJOR FACILITATOR SUPERFAMILY MULTIDRUG TRANSPORTER MFSC"/>
    <property type="match status" value="1"/>
</dbReference>
<evidence type="ECO:0000256" key="2">
    <source>
        <dbReference type="ARBA" id="ARBA00022448"/>
    </source>
</evidence>
<reference evidence="9 10" key="1">
    <citation type="submission" date="2018-06" db="EMBL/GenBank/DDBJ databases">
        <authorList>
            <consortium name="Pathogen Informatics"/>
            <person name="Doyle S."/>
        </authorList>
    </citation>
    <scope>NUCLEOTIDE SEQUENCE [LARGE SCALE GENOMIC DNA]</scope>
    <source>
        <strain evidence="9 10">NCTC12000</strain>
    </source>
</reference>
<keyword evidence="2" id="KW-0813">Transport</keyword>
<evidence type="ECO:0000256" key="3">
    <source>
        <dbReference type="ARBA" id="ARBA00022475"/>
    </source>
</evidence>
<gene>
    <name evidence="9" type="primary">hsrA</name>
    <name evidence="9" type="ORF">NCTC12000_01573</name>
</gene>
<feature type="transmembrane region" description="Helical" evidence="7">
    <location>
        <begin position="72"/>
        <end position="91"/>
    </location>
</feature>
<evidence type="ECO:0000313" key="10">
    <source>
        <dbReference type="Proteomes" id="UP000254631"/>
    </source>
</evidence>
<dbReference type="Proteomes" id="UP000254631">
    <property type="component" value="Unassembled WGS sequence"/>
</dbReference>
<feature type="transmembrane region" description="Helical" evidence="7">
    <location>
        <begin position="325"/>
        <end position="343"/>
    </location>
</feature>
<dbReference type="PROSITE" id="PS50850">
    <property type="entry name" value="MFS"/>
    <property type="match status" value="1"/>
</dbReference>
<evidence type="ECO:0000259" key="8">
    <source>
        <dbReference type="PROSITE" id="PS50850"/>
    </source>
</evidence>
<organism evidence="9 10">
    <name type="scientific">Legionella pneumophila</name>
    <dbReference type="NCBI Taxonomy" id="446"/>
    <lineage>
        <taxon>Bacteria</taxon>
        <taxon>Pseudomonadati</taxon>
        <taxon>Pseudomonadota</taxon>
        <taxon>Gammaproteobacteria</taxon>
        <taxon>Legionellales</taxon>
        <taxon>Legionellaceae</taxon>
        <taxon>Legionella</taxon>
    </lineage>
</organism>
<feature type="transmembrane region" description="Helical" evidence="7">
    <location>
        <begin position="400"/>
        <end position="420"/>
    </location>
</feature>
<name>A0A378K7Y9_LEGPN</name>
<feature type="transmembrane region" description="Helical" evidence="7">
    <location>
        <begin position="426"/>
        <end position="448"/>
    </location>
</feature>
<feature type="transmembrane region" description="Helical" evidence="7">
    <location>
        <begin position="259"/>
        <end position="288"/>
    </location>
</feature>
<feature type="transmembrane region" description="Helical" evidence="7">
    <location>
        <begin position="158"/>
        <end position="175"/>
    </location>
</feature>
<evidence type="ECO:0000256" key="4">
    <source>
        <dbReference type="ARBA" id="ARBA00022692"/>
    </source>
</evidence>
<dbReference type="AlphaFoldDB" id="A0A378K7Y9"/>
<feature type="transmembrane region" description="Helical" evidence="7">
    <location>
        <begin position="294"/>
        <end position="313"/>
    </location>
</feature>
<dbReference type="PANTHER" id="PTHR42718:SF46">
    <property type="entry name" value="BLR6921 PROTEIN"/>
    <property type="match status" value="1"/>
</dbReference>
<keyword evidence="3" id="KW-1003">Cell membrane</keyword>
<sequence length="461" mass="50833">MKKNIIMFIVSCAMFMEAIDTTILNTAIPVMAHSLEVNPIDLKLVLISYLLSLAIFIPISGWIADKYGVKKVFIAAIGVFTLSSLWCGFTQSLWELVLARIIQGLGGSLTVPVGRLIILRTCKRHGLITKMSIVVMVASLGMLLGPLLGGIITDYFSWRWIFWVNIPVGIIAMLLSHKLLPTILPRSVPPLDKSGFIMFGAGLAFLTLGLSLFSETKTDIVYSASITLLSALLLIGYTKHSRNKKNPIIKVTLLNIRTFRIAVLGNLLTRLSFGGIPFLLPLLFQIILEYSPQLSGMLLTPVALGVFLVKPLSFSILRRLGYKKLLLLNTVLVCFSLWSFATINQSTSVIYIGFLTFLYGFFIALQYTGMNSLAYANIDDNDMSYATSIMSTVQQLSQSFGVAISALLVSLFTSQVSQHFVLTVKIFHLTFFALGMLTILSGLIFTSLKKEDGKELIESPT</sequence>
<dbReference type="Gene3D" id="1.20.1250.20">
    <property type="entry name" value="MFS general substrate transporter like domains"/>
    <property type="match status" value="1"/>
</dbReference>
<keyword evidence="6 7" id="KW-0472">Membrane</keyword>
<dbReference type="InterPro" id="IPR011701">
    <property type="entry name" value="MFS"/>
</dbReference>
<feature type="transmembrane region" description="Helical" evidence="7">
    <location>
        <begin position="44"/>
        <end position="65"/>
    </location>
</feature>
<feature type="domain" description="Major facilitator superfamily (MFS) profile" evidence="8">
    <location>
        <begin position="6"/>
        <end position="453"/>
    </location>
</feature>
<accession>A0A378K7Y9</accession>
<dbReference type="EMBL" id="UGOL01000001">
    <property type="protein sequence ID" value="STX79581.1"/>
    <property type="molecule type" value="Genomic_DNA"/>
</dbReference>
<dbReference type="SUPFAM" id="SSF103473">
    <property type="entry name" value="MFS general substrate transporter"/>
    <property type="match status" value="1"/>
</dbReference>
<dbReference type="Pfam" id="PF07690">
    <property type="entry name" value="MFS_1"/>
    <property type="match status" value="1"/>
</dbReference>
<evidence type="ECO:0000256" key="7">
    <source>
        <dbReference type="SAM" id="Phobius"/>
    </source>
</evidence>